<dbReference type="InterPro" id="IPR019757">
    <property type="entry name" value="Pept_S26A_signal_pept_1_Lys-AS"/>
</dbReference>
<evidence type="ECO:0000256" key="3">
    <source>
        <dbReference type="ARBA" id="ARBA00013208"/>
    </source>
</evidence>
<dbReference type="GO" id="GO:0016020">
    <property type="term" value="C:membrane"/>
    <property type="evidence" value="ECO:0007669"/>
    <property type="project" value="UniProtKB-SubCell"/>
</dbReference>
<keyword evidence="7" id="KW-0812">Transmembrane</keyword>
<feature type="transmembrane region" description="Helical" evidence="7">
    <location>
        <begin position="6"/>
        <end position="27"/>
    </location>
</feature>
<evidence type="ECO:0000256" key="4">
    <source>
        <dbReference type="ARBA" id="ARBA00022670"/>
    </source>
</evidence>
<evidence type="ECO:0000256" key="7">
    <source>
        <dbReference type="RuleBase" id="RU003993"/>
    </source>
</evidence>
<dbReference type="PROSITE" id="PS00501">
    <property type="entry name" value="SPASE_I_1"/>
    <property type="match status" value="1"/>
</dbReference>
<dbReference type="InterPro" id="IPR019533">
    <property type="entry name" value="Peptidase_S26"/>
</dbReference>
<keyword evidence="7" id="KW-0472">Membrane</keyword>
<dbReference type="InterPro" id="IPR036286">
    <property type="entry name" value="LexA/Signal_pep-like_sf"/>
</dbReference>
<sequence>MDLDFALILTVAVLVAGVIWGFDLLFLKPRRQARADAAVAKLQDLEESLPEGKLDEVRQGEMRESLLVEYAHSFFPVLFVVWLLRSFLFEPFTIPSGSMLPTLQVGDYILVNKFIYGLRLPVLGTTLLPLGEPHRGDVMVFKYPEDTSVNFIKRVIGVPGDHVRVENGRVYVNDAELPREKADFPDAESWELYYREKTGEVSHLIRHEEGREATSPQGEWVVPAGSYFMMGDNRDNSRDSRYWGFVPERLIVGKASYIWMHKEPGLHLPVLNRDGKVH</sequence>
<feature type="transmembrane region" description="Helical" evidence="7">
    <location>
        <begin position="67"/>
        <end position="88"/>
    </location>
</feature>
<name>A0A126SYE8_9BACT</name>
<comment type="similarity">
    <text evidence="2 8">Belongs to the peptidase S26 family.</text>
</comment>
<dbReference type="Gene3D" id="2.10.109.10">
    <property type="entry name" value="Umud Fragment, subunit A"/>
    <property type="match status" value="1"/>
</dbReference>
<dbReference type="InterPro" id="IPR000223">
    <property type="entry name" value="Pept_S26A_signal_pept_1"/>
</dbReference>
<dbReference type="InterPro" id="IPR019756">
    <property type="entry name" value="Pept_S26A_signal_pept_1_Ser-AS"/>
</dbReference>
<dbReference type="EMBL" id="KU144981">
    <property type="protein sequence ID" value="AMK59327.1"/>
    <property type="molecule type" value="Genomic_DNA"/>
</dbReference>
<accession>A0A126SYE8</accession>
<dbReference type="AlphaFoldDB" id="A0A126SYE8"/>
<dbReference type="PRINTS" id="PR00727">
    <property type="entry name" value="LEADERPTASE"/>
</dbReference>
<comment type="subcellular location">
    <subcellularLocation>
        <location evidence="8">Membrane</location>
        <topology evidence="8">Single-pass type II membrane protein</topology>
    </subcellularLocation>
</comment>
<evidence type="ECO:0000259" key="9">
    <source>
        <dbReference type="Pfam" id="PF10502"/>
    </source>
</evidence>
<keyword evidence="7" id="KW-1133">Transmembrane helix</keyword>
<dbReference type="SUPFAM" id="SSF51306">
    <property type="entry name" value="LexA/Signal peptidase"/>
    <property type="match status" value="1"/>
</dbReference>
<evidence type="ECO:0000256" key="8">
    <source>
        <dbReference type="RuleBase" id="RU362042"/>
    </source>
</evidence>
<reference evidence="10" key="1">
    <citation type="journal article" date="2016" name="Appl. Environ. Microbiol.">
        <title>Functional Metagenomics of a Biostimulated Petroleum-Contaminated Soil Reveals an Extraordinary Diversity of Extradiol Dioxygenases.</title>
        <authorList>
            <person name="Terron-Gonzalez L."/>
            <person name="Martin-Cabello G."/>
            <person name="Ferrer M."/>
            <person name="Santero E."/>
        </authorList>
    </citation>
    <scope>NUCLEOTIDE SEQUENCE</scope>
</reference>
<dbReference type="InterPro" id="IPR019758">
    <property type="entry name" value="Pept_S26A_signal_pept_1_CS"/>
</dbReference>
<keyword evidence="5 7" id="KW-0378">Hydrolase</keyword>
<keyword evidence="4 7" id="KW-0645">Protease</keyword>
<organism evidence="10">
    <name type="scientific">uncultured bacterium UPO53</name>
    <dbReference type="NCBI Taxonomy" id="1776978"/>
    <lineage>
        <taxon>Bacteria</taxon>
        <taxon>environmental samples</taxon>
    </lineage>
</organism>
<feature type="domain" description="Peptidase S26" evidence="9">
    <location>
        <begin position="68"/>
        <end position="259"/>
    </location>
</feature>
<dbReference type="PROSITE" id="PS00761">
    <property type="entry name" value="SPASE_I_3"/>
    <property type="match status" value="1"/>
</dbReference>
<comment type="catalytic activity">
    <reaction evidence="1 7">
        <text>Cleavage of hydrophobic, N-terminal signal or leader sequences from secreted and periplasmic proteins.</text>
        <dbReference type="EC" id="3.4.21.89"/>
    </reaction>
</comment>
<dbReference type="NCBIfam" id="TIGR02227">
    <property type="entry name" value="sigpep_I_bact"/>
    <property type="match status" value="1"/>
</dbReference>
<dbReference type="PANTHER" id="PTHR43390:SF1">
    <property type="entry name" value="CHLOROPLAST PROCESSING PEPTIDASE"/>
    <property type="match status" value="1"/>
</dbReference>
<dbReference type="GO" id="GO:0006465">
    <property type="term" value="P:signal peptide processing"/>
    <property type="evidence" value="ECO:0007669"/>
    <property type="project" value="InterPro"/>
</dbReference>
<feature type="active site" evidence="6">
    <location>
        <position position="153"/>
    </location>
</feature>
<evidence type="ECO:0000256" key="6">
    <source>
        <dbReference type="PIRSR" id="PIRSR600223-1"/>
    </source>
</evidence>
<dbReference type="GO" id="GO:0009003">
    <property type="term" value="F:signal peptidase activity"/>
    <property type="evidence" value="ECO:0007669"/>
    <property type="project" value="UniProtKB-EC"/>
</dbReference>
<dbReference type="EC" id="3.4.21.89" evidence="3 7"/>
<dbReference type="PROSITE" id="PS00760">
    <property type="entry name" value="SPASE_I_2"/>
    <property type="match status" value="1"/>
</dbReference>
<comment type="caution">
    <text evidence="8">Lacks conserved residue(s) required for the propagation of feature annotation.</text>
</comment>
<proteinExistence type="inferred from homology"/>
<evidence type="ECO:0000256" key="1">
    <source>
        <dbReference type="ARBA" id="ARBA00000677"/>
    </source>
</evidence>
<evidence type="ECO:0000256" key="5">
    <source>
        <dbReference type="ARBA" id="ARBA00022801"/>
    </source>
</evidence>
<dbReference type="PANTHER" id="PTHR43390">
    <property type="entry name" value="SIGNAL PEPTIDASE I"/>
    <property type="match status" value="1"/>
</dbReference>
<evidence type="ECO:0000313" key="10">
    <source>
        <dbReference type="EMBL" id="AMK59327.1"/>
    </source>
</evidence>
<dbReference type="GO" id="GO:0004252">
    <property type="term" value="F:serine-type endopeptidase activity"/>
    <property type="evidence" value="ECO:0007669"/>
    <property type="project" value="InterPro"/>
</dbReference>
<evidence type="ECO:0000256" key="2">
    <source>
        <dbReference type="ARBA" id="ARBA00009370"/>
    </source>
</evidence>
<dbReference type="CDD" id="cd06530">
    <property type="entry name" value="S26_SPase_I"/>
    <property type="match status" value="1"/>
</dbReference>
<feature type="active site" evidence="6">
    <location>
        <position position="98"/>
    </location>
</feature>
<dbReference type="Pfam" id="PF10502">
    <property type="entry name" value="Peptidase_S26"/>
    <property type="match status" value="1"/>
</dbReference>
<protein>
    <recommendedName>
        <fullName evidence="3 7">Signal peptidase I</fullName>
        <ecNumber evidence="3 7">3.4.21.89</ecNumber>
    </recommendedName>
</protein>